<evidence type="ECO:0000256" key="1">
    <source>
        <dbReference type="ARBA" id="ARBA00004141"/>
    </source>
</evidence>
<keyword evidence="4 7" id="KW-1133">Transmembrane helix</keyword>
<dbReference type="EMBL" id="HF935530">
    <property type="protein sequence ID" value="CCX10267.1"/>
    <property type="molecule type" value="Genomic_DNA"/>
</dbReference>
<sequence>MGGISDKLHLAREKLWGGPPKSKEERRLLLKIDWFILSFCCAALSILSGFGKEPMLIVSRFFCNYLDRSNINNAYVSGMKEDLHMHGNQITRITAVFTAGYVIGMIPNNLMILRVAPHIWFPFTILAWGLLTLGTFAVTSVTQIYCIRFFQGIFESSTFIGTQYILGSWYTSSELGKRTALFTASGLLGQMISGALQSGIHKTLHNHHGIAGWRWLFIIDACITIPIAVYGLILFPDTPERTRVGYLTAEEKQLAVSRLPKRRETRLDWSVWKRVLGRWHFYAFAVLWAIGGELESLGKHNLLGLYLQDMGRSISDRNNYPMVGFGIGIIATLLSGIYIDLTGQHWHMGLYVSVVGIVASVMVLVYRPEGLIFAGHYIAGQVWCVQTVFFAWANWVCRRDKEERSIVLATMNMSNNAWTAWWSIVFYSADMGPRFTRGCWAMVACGGVLAVWCSGIKWMQEREERARKEEIALEEVGTREEGV</sequence>
<keyword evidence="10" id="KW-1185">Reference proteome</keyword>
<name>U4L3T1_PYROM</name>
<dbReference type="Pfam" id="PF07690">
    <property type="entry name" value="MFS_1"/>
    <property type="match status" value="1"/>
</dbReference>
<evidence type="ECO:0000256" key="6">
    <source>
        <dbReference type="ARBA" id="ARBA00037968"/>
    </source>
</evidence>
<feature type="domain" description="Major facilitator superfamily (MFS) profile" evidence="8">
    <location>
        <begin position="53"/>
        <end position="483"/>
    </location>
</feature>
<evidence type="ECO:0000256" key="2">
    <source>
        <dbReference type="ARBA" id="ARBA00022448"/>
    </source>
</evidence>
<dbReference type="AlphaFoldDB" id="U4L3T1"/>
<feature type="transmembrane region" description="Helical" evidence="7">
    <location>
        <begin position="405"/>
        <end position="428"/>
    </location>
</feature>
<accession>U4L3T1</accession>
<evidence type="ECO:0000313" key="9">
    <source>
        <dbReference type="EMBL" id="CCX10267.1"/>
    </source>
</evidence>
<organism evidence="9 10">
    <name type="scientific">Pyronema omphalodes (strain CBS 100304)</name>
    <name type="common">Pyronema confluens</name>
    <dbReference type="NCBI Taxonomy" id="1076935"/>
    <lineage>
        <taxon>Eukaryota</taxon>
        <taxon>Fungi</taxon>
        <taxon>Dikarya</taxon>
        <taxon>Ascomycota</taxon>
        <taxon>Pezizomycotina</taxon>
        <taxon>Pezizomycetes</taxon>
        <taxon>Pezizales</taxon>
        <taxon>Pyronemataceae</taxon>
        <taxon>Pyronema</taxon>
    </lineage>
</organism>
<dbReference type="Gene3D" id="1.20.1250.20">
    <property type="entry name" value="MFS general substrate transporter like domains"/>
    <property type="match status" value="1"/>
</dbReference>
<keyword evidence="2" id="KW-0813">Transport</keyword>
<comment type="similarity">
    <text evidence="6">Belongs to the major facilitator superfamily. Allantoate permease family.</text>
</comment>
<dbReference type="OrthoDB" id="3639251at2759"/>
<proteinExistence type="inferred from homology"/>
<dbReference type="GO" id="GO:0015233">
    <property type="term" value="F:pantothenate transmembrane transporter activity"/>
    <property type="evidence" value="ECO:0007669"/>
    <property type="project" value="TreeGrafter"/>
</dbReference>
<dbReference type="STRING" id="1076935.U4L3T1"/>
<dbReference type="FunFam" id="1.20.1250.20:FF:000065">
    <property type="entry name" value="Putative MFS pantothenate transporter"/>
    <property type="match status" value="1"/>
</dbReference>
<keyword evidence="3 7" id="KW-0812">Transmembrane</keyword>
<dbReference type="PANTHER" id="PTHR43791">
    <property type="entry name" value="PERMEASE-RELATED"/>
    <property type="match status" value="1"/>
</dbReference>
<feature type="transmembrane region" description="Helical" evidence="7">
    <location>
        <begin position="372"/>
        <end position="393"/>
    </location>
</feature>
<dbReference type="Proteomes" id="UP000018144">
    <property type="component" value="Unassembled WGS sequence"/>
</dbReference>
<feature type="transmembrane region" description="Helical" evidence="7">
    <location>
        <begin position="119"/>
        <end position="141"/>
    </location>
</feature>
<feature type="transmembrane region" description="Helical" evidence="7">
    <location>
        <begin position="28"/>
        <end position="50"/>
    </location>
</feature>
<evidence type="ECO:0000256" key="7">
    <source>
        <dbReference type="SAM" id="Phobius"/>
    </source>
</evidence>
<feature type="transmembrane region" description="Helical" evidence="7">
    <location>
        <begin position="212"/>
        <end position="235"/>
    </location>
</feature>
<reference evidence="9 10" key="1">
    <citation type="journal article" date="2013" name="PLoS Genet.">
        <title>The genome and development-dependent transcriptomes of Pyronema confluens: a window into fungal evolution.</title>
        <authorList>
            <person name="Traeger S."/>
            <person name="Altegoer F."/>
            <person name="Freitag M."/>
            <person name="Gabaldon T."/>
            <person name="Kempken F."/>
            <person name="Kumar A."/>
            <person name="Marcet-Houben M."/>
            <person name="Poggeler S."/>
            <person name="Stajich J.E."/>
            <person name="Nowrousian M."/>
        </authorList>
    </citation>
    <scope>NUCLEOTIDE SEQUENCE [LARGE SCALE GENOMIC DNA]</scope>
    <source>
        <strain evidence="10">CBS 100304</strain>
        <tissue evidence="9">Vegetative mycelium</tissue>
    </source>
</reference>
<evidence type="ECO:0000256" key="3">
    <source>
        <dbReference type="ARBA" id="ARBA00022692"/>
    </source>
</evidence>
<dbReference type="InterPro" id="IPR020846">
    <property type="entry name" value="MFS_dom"/>
</dbReference>
<dbReference type="PANTHER" id="PTHR43791:SF4">
    <property type="entry name" value="PANTOTHENATE TRANSPORTER FEN2"/>
    <property type="match status" value="1"/>
</dbReference>
<dbReference type="PROSITE" id="PS50850">
    <property type="entry name" value="MFS"/>
    <property type="match status" value="1"/>
</dbReference>
<dbReference type="SUPFAM" id="SSF103473">
    <property type="entry name" value="MFS general substrate transporter"/>
    <property type="match status" value="1"/>
</dbReference>
<dbReference type="OMA" id="FTTWYWW"/>
<feature type="transmembrane region" description="Helical" evidence="7">
    <location>
        <begin position="348"/>
        <end position="366"/>
    </location>
</feature>
<dbReference type="GO" id="GO:0005886">
    <property type="term" value="C:plasma membrane"/>
    <property type="evidence" value="ECO:0007669"/>
    <property type="project" value="TreeGrafter"/>
</dbReference>
<feature type="transmembrane region" description="Helical" evidence="7">
    <location>
        <begin position="179"/>
        <end position="200"/>
    </location>
</feature>
<feature type="transmembrane region" description="Helical" evidence="7">
    <location>
        <begin position="440"/>
        <end position="459"/>
    </location>
</feature>
<feature type="transmembrane region" description="Helical" evidence="7">
    <location>
        <begin position="89"/>
        <end position="107"/>
    </location>
</feature>
<dbReference type="GO" id="GO:0098717">
    <property type="term" value="P:pantothenate import across plasma membrane"/>
    <property type="evidence" value="ECO:0007669"/>
    <property type="project" value="TreeGrafter"/>
</dbReference>
<dbReference type="InterPro" id="IPR036259">
    <property type="entry name" value="MFS_trans_sf"/>
</dbReference>
<feature type="transmembrane region" description="Helical" evidence="7">
    <location>
        <begin position="271"/>
        <end position="290"/>
    </location>
</feature>
<protein>
    <submittedName>
        <fullName evidence="9">Similar to Pantothenate transporter FEN2 acc. no. P25621</fullName>
    </submittedName>
</protein>
<evidence type="ECO:0000259" key="8">
    <source>
        <dbReference type="PROSITE" id="PS50850"/>
    </source>
</evidence>
<dbReference type="InterPro" id="IPR011701">
    <property type="entry name" value="MFS"/>
</dbReference>
<keyword evidence="5 7" id="KW-0472">Membrane</keyword>
<gene>
    <name evidence="9" type="ORF">PCON_09861</name>
</gene>
<evidence type="ECO:0000256" key="5">
    <source>
        <dbReference type="ARBA" id="ARBA00023136"/>
    </source>
</evidence>
<comment type="subcellular location">
    <subcellularLocation>
        <location evidence="1">Membrane</location>
        <topology evidence="1">Multi-pass membrane protein</topology>
    </subcellularLocation>
</comment>
<evidence type="ECO:0000256" key="4">
    <source>
        <dbReference type="ARBA" id="ARBA00022989"/>
    </source>
</evidence>
<feature type="transmembrane region" description="Helical" evidence="7">
    <location>
        <begin position="320"/>
        <end position="341"/>
    </location>
</feature>
<evidence type="ECO:0000313" key="10">
    <source>
        <dbReference type="Proteomes" id="UP000018144"/>
    </source>
</evidence>
<dbReference type="eggNOG" id="KOG2533">
    <property type="taxonomic scope" value="Eukaryota"/>
</dbReference>